<dbReference type="InterPro" id="IPR038454">
    <property type="entry name" value="DnaA_N_sf"/>
</dbReference>
<dbReference type="AlphaFoldDB" id="X0X713"/>
<accession>X0X713</accession>
<comment type="caution">
    <text evidence="2">The sequence shown here is derived from an EMBL/GenBank/DDBJ whole genome shotgun (WGS) entry which is preliminary data.</text>
</comment>
<dbReference type="EMBL" id="BARS01046012">
    <property type="protein sequence ID" value="GAG38999.1"/>
    <property type="molecule type" value="Genomic_DNA"/>
</dbReference>
<gene>
    <name evidence="2" type="ORF">S01H1_69310</name>
</gene>
<feature type="domain" description="DnaA N-terminal" evidence="1">
    <location>
        <begin position="7"/>
        <end position="68"/>
    </location>
</feature>
<dbReference type="Gene3D" id="3.30.300.180">
    <property type="match status" value="1"/>
</dbReference>
<dbReference type="InterPro" id="IPR024633">
    <property type="entry name" value="DnaA_N_dom"/>
</dbReference>
<proteinExistence type="predicted"/>
<name>X0X713_9ZZZZ</name>
<protein>
    <recommendedName>
        <fullName evidence="1">DnaA N-terminal domain-containing protein</fullName>
    </recommendedName>
</protein>
<dbReference type="Pfam" id="PF11638">
    <property type="entry name" value="DnaA_N"/>
    <property type="match status" value="1"/>
</dbReference>
<reference evidence="2" key="1">
    <citation type="journal article" date="2014" name="Front. Microbiol.">
        <title>High frequency of phylogenetically diverse reductive dehalogenase-homologous genes in deep subseafloor sedimentary metagenomes.</title>
        <authorList>
            <person name="Kawai M."/>
            <person name="Futagami T."/>
            <person name="Toyoda A."/>
            <person name="Takaki Y."/>
            <person name="Nishi S."/>
            <person name="Hori S."/>
            <person name="Arai W."/>
            <person name="Tsubouchi T."/>
            <person name="Morono Y."/>
            <person name="Uchiyama I."/>
            <person name="Ito T."/>
            <person name="Fujiyama A."/>
            <person name="Inagaki F."/>
            <person name="Takami H."/>
        </authorList>
    </citation>
    <scope>NUCLEOTIDE SEQUENCE</scope>
    <source>
        <strain evidence="2">Expedition CK06-06</strain>
    </source>
</reference>
<evidence type="ECO:0000259" key="1">
    <source>
        <dbReference type="Pfam" id="PF11638"/>
    </source>
</evidence>
<evidence type="ECO:0000313" key="2">
    <source>
        <dbReference type="EMBL" id="GAG38999.1"/>
    </source>
</evidence>
<feature type="non-terminal residue" evidence="2">
    <location>
        <position position="101"/>
    </location>
</feature>
<organism evidence="2">
    <name type="scientific">marine sediment metagenome</name>
    <dbReference type="NCBI Taxonomy" id="412755"/>
    <lineage>
        <taxon>unclassified sequences</taxon>
        <taxon>metagenomes</taxon>
        <taxon>ecological metagenomes</taxon>
    </lineage>
</organism>
<sequence>MGARTPQEIWEAALGEIQVQVSQPNYRTWFGKTTGLSYQENQFVVGVPNAFISEYLDQNQRSLIKKALICLTSPDIQVVFQVNGKNHSSATPSTERLKTPS</sequence>